<dbReference type="InterPro" id="IPR003661">
    <property type="entry name" value="HisK_dim/P_dom"/>
</dbReference>
<dbReference type="InterPro" id="IPR005467">
    <property type="entry name" value="His_kinase_dom"/>
</dbReference>
<keyword evidence="5 8" id="KW-0812">Transmembrane</keyword>
<feature type="transmembrane region" description="Helical" evidence="8">
    <location>
        <begin position="178"/>
        <end position="198"/>
    </location>
</feature>
<dbReference type="PANTHER" id="PTHR45436">
    <property type="entry name" value="SENSOR HISTIDINE KINASE YKOH"/>
    <property type="match status" value="1"/>
</dbReference>
<evidence type="ECO:0000256" key="4">
    <source>
        <dbReference type="ARBA" id="ARBA00022679"/>
    </source>
</evidence>
<keyword evidence="3" id="KW-0597">Phosphoprotein</keyword>
<dbReference type="Gene3D" id="2.60.40.2380">
    <property type="match status" value="1"/>
</dbReference>
<proteinExistence type="predicted"/>
<reference evidence="10 11" key="1">
    <citation type="submission" date="2019-10" db="EMBL/GenBank/DDBJ databases">
        <title>Alcanivorax sp.PA15-N-34 draft genome sequence.</title>
        <authorList>
            <person name="Liao X."/>
            <person name="Shao Z."/>
        </authorList>
    </citation>
    <scope>NUCLEOTIDE SEQUENCE [LARGE SCALE GENOMIC DNA]</scope>
    <source>
        <strain evidence="10 11">PA15-N-34</strain>
    </source>
</reference>
<dbReference type="SMART" id="SM00388">
    <property type="entry name" value="HisKA"/>
    <property type="match status" value="1"/>
</dbReference>
<comment type="caution">
    <text evidence="10">The sequence shown here is derived from an EMBL/GenBank/DDBJ whole genome shotgun (WGS) entry which is preliminary data.</text>
</comment>
<evidence type="ECO:0000256" key="5">
    <source>
        <dbReference type="ARBA" id="ARBA00022692"/>
    </source>
</evidence>
<dbReference type="PANTHER" id="PTHR45436:SF5">
    <property type="entry name" value="SENSOR HISTIDINE KINASE TRCS"/>
    <property type="match status" value="1"/>
</dbReference>
<evidence type="ECO:0000256" key="1">
    <source>
        <dbReference type="ARBA" id="ARBA00000085"/>
    </source>
</evidence>
<dbReference type="CDD" id="cd00082">
    <property type="entry name" value="HisKA"/>
    <property type="match status" value="1"/>
</dbReference>
<evidence type="ECO:0000256" key="8">
    <source>
        <dbReference type="SAM" id="Phobius"/>
    </source>
</evidence>
<feature type="domain" description="Histidine kinase" evidence="9">
    <location>
        <begin position="427"/>
        <end position="631"/>
    </location>
</feature>
<evidence type="ECO:0000256" key="3">
    <source>
        <dbReference type="ARBA" id="ARBA00022553"/>
    </source>
</evidence>
<dbReference type="InterPro" id="IPR011622">
    <property type="entry name" value="7TMR_DISM_rcpt_extracell_dom2"/>
</dbReference>
<dbReference type="SUPFAM" id="SSF55874">
    <property type="entry name" value="ATPase domain of HSP90 chaperone/DNA topoisomerase II/histidine kinase"/>
    <property type="match status" value="1"/>
</dbReference>
<gene>
    <name evidence="10" type="ORF">GFN93_04845</name>
</gene>
<organism evidence="10 11">
    <name type="scientific">Alcanivorax sediminis</name>
    <dbReference type="NCBI Taxonomy" id="2663008"/>
    <lineage>
        <taxon>Bacteria</taxon>
        <taxon>Pseudomonadati</taxon>
        <taxon>Pseudomonadota</taxon>
        <taxon>Gammaproteobacteria</taxon>
        <taxon>Oceanospirillales</taxon>
        <taxon>Alcanivoracaceae</taxon>
        <taxon>Alcanivorax</taxon>
    </lineage>
</organism>
<keyword evidence="8" id="KW-0472">Membrane</keyword>
<dbReference type="Gene3D" id="1.10.287.130">
    <property type="match status" value="1"/>
</dbReference>
<dbReference type="SMART" id="SM00387">
    <property type="entry name" value="HATPase_c"/>
    <property type="match status" value="1"/>
</dbReference>
<dbReference type="PROSITE" id="PS50109">
    <property type="entry name" value="HIS_KIN"/>
    <property type="match status" value="1"/>
</dbReference>
<feature type="transmembrane region" description="Helical" evidence="8">
    <location>
        <begin position="300"/>
        <end position="319"/>
    </location>
</feature>
<evidence type="ECO:0000256" key="6">
    <source>
        <dbReference type="ARBA" id="ARBA00022777"/>
    </source>
</evidence>
<dbReference type="Pfam" id="PF00512">
    <property type="entry name" value="HisKA"/>
    <property type="match status" value="1"/>
</dbReference>
<feature type="transmembrane region" description="Helical" evidence="8">
    <location>
        <begin position="371"/>
        <end position="388"/>
    </location>
</feature>
<dbReference type="Gene3D" id="3.30.565.10">
    <property type="entry name" value="Histidine kinase-like ATPase, C-terminal domain"/>
    <property type="match status" value="1"/>
</dbReference>
<feature type="transmembrane region" description="Helical" evidence="8">
    <location>
        <begin position="244"/>
        <end position="264"/>
    </location>
</feature>
<evidence type="ECO:0000256" key="2">
    <source>
        <dbReference type="ARBA" id="ARBA00012438"/>
    </source>
</evidence>
<dbReference type="Pfam" id="PF02518">
    <property type="entry name" value="HATPase_c"/>
    <property type="match status" value="1"/>
</dbReference>
<dbReference type="SUPFAM" id="SSF47384">
    <property type="entry name" value="Homodimeric domain of signal transducing histidine kinase"/>
    <property type="match status" value="1"/>
</dbReference>
<feature type="transmembrane region" description="Helical" evidence="8">
    <location>
        <begin position="276"/>
        <end position="294"/>
    </location>
</feature>
<keyword evidence="4" id="KW-0808">Transferase</keyword>
<evidence type="ECO:0000313" key="11">
    <source>
        <dbReference type="Proteomes" id="UP000469421"/>
    </source>
</evidence>
<dbReference type="Proteomes" id="UP000469421">
    <property type="component" value="Unassembled WGS sequence"/>
</dbReference>
<feature type="transmembrane region" description="Helical" evidence="8">
    <location>
        <begin position="205"/>
        <end position="224"/>
    </location>
</feature>
<dbReference type="EC" id="2.7.13.3" evidence="2"/>
<feature type="transmembrane region" description="Helical" evidence="8">
    <location>
        <begin position="340"/>
        <end position="359"/>
    </location>
</feature>
<protein>
    <recommendedName>
        <fullName evidence="2">histidine kinase</fullName>
        <ecNumber evidence="2">2.7.13.3</ecNumber>
    </recommendedName>
</protein>
<keyword evidence="6" id="KW-0418">Kinase</keyword>
<evidence type="ECO:0000259" key="9">
    <source>
        <dbReference type="PROSITE" id="PS50109"/>
    </source>
</evidence>
<evidence type="ECO:0000313" key="10">
    <source>
        <dbReference type="EMBL" id="MQX52564.1"/>
    </source>
</evidence>
<dbReference type="InterPro" id="IPR003594">
    <property type="entry name" value="HATPase_dom"/>
</dbReference>
<comment type="catalytic activity">
    <reaction evidence="1">
        <text>ATP + protein L-histidine = ADP + protein N-phospho-L-histidine.</text>
        <dbReference type="EC" id="2.7.13.3"/>
    </reaction>
</comment>
<keyword evidence="7 8" id="KW-1133">Transmembrane helix</keyword>
<dbReference type="GO" id="GO:0000155">
    <property type="term" value="F:phosphorelay sensor kinase activity"/>
    <property type="evidence" value="ECO:0007669"/>
    <property type="project" value="InterPro"/>
</dbReference>
<dbReference type="InterPro" id="IPR036890">
    <property type="entry name" value="HATPase_C_sf"/>
</dbReference>
<dbReference type="Pfam" id="PF07696">
    <property type="entry name" value="7TMR-DISMED2"/>
    <property type="match status" value="1"/>
</dbReference>
<dbReference type="InterPro" id="IPR050428">
    <property type="entry name" value="TCS_sensor_his_kinase"/>
</dbReference>
<dbReference type="RefSeq" id="WP_153499387.1">
    <property type="nucleotide sequence ID" value="NZ_WIRE01000001.1"/>
</dbReference>
<dbReference type="AlphaFoldDB" id="A0A6N7LTP4"/>
<dbReference type="InterPro" id="IPR036097">
    <property type="entry name" value="HisK_dim/P_sf"/>
</dbReference>
<accession>A0A6N7LTP4</accession>
<sequence>MLGVLSRPGLFRWLLAVLLTCCLTPLYAASQPSHVAALAWLEDPAGNLTLDEVRGRELTPFSGLLSRGYTPSVIWVRLTLDPGSERADDDLIVRMRPSYLDEIRLFDPLYGVDGSKVSGDRYPIANDSYPSLYFNFSVPAGDRSRDIWLRLHTASTAQIHVDVLASKDALALDRTHELMFMVYLAALLLFFGWGLVSWLSHREKVMGAFVIKQLIALLYSLAYLGYFRMVWPDTLWTTLTPDKFTSFLVLSMVTAAIFFDYHFLKEFRAHRGLLKIMQLLLGVYPVLLLLLFSGQIREALLINNLLVISFPVLSVVTALSIPAERQGAAEESLLPKRYVVTLYVLVLISVSMSSLPAAGLVKGVEWTFSGYLMYSLFTGAMVLVMLQIRANYMRRQRLTLAGALRTAEQRAELEEARRLEQAQFLAMLTHELKTPLAVIRMVLSAPEKTETMLSRAEYAISSMGAVIERCLQVDRLEDNRIETDLSDCRIDQELRELVENTGRTDRISVGPLEPLTTRLDVSLFRMIVANLLDNALKYGDASSPVHVLAKAQEWEGQKGLRVEVSNLAGKSGMPDAEQLFQKYYRDPKARKETGSGLGLFLVEGLARLMEGRVEYAPKENRVRFRLWIPLR</sequence>
<evidence type="ECO:0000256" key="7">
    <source>
        <dbReference type="ARBA" id="ARBA00022989"/>
    </source>
</evidence>
<dbReference type="EMBL" id="WIRE01000001">
    <property type="protein sequence ID" value="MQX52564.1"/>
    <property type="molecule type" value="Genomic_DNA"/>
</dbReference>
<keyword evidence="11" id="KW-1185">Reference proteome</keyword>
<name>A0A6N7LTP4_9GAMM</name>